<feature type="transmembrane region" description="Helical" evidence="3">
    <location>
        <begin position="67"/>
        <end position="88"/>
    </location>
</feature>
<dbReference type="Proteomes" id="UP001501411">
    <property type="component" value="Unassembled WGS sequence"/>
</dbReference>
<organism evidence="4 5">
    <name type="scientific">Olivibacter ginsenosidimutans</name>
    <dbReference type="NCBI Taxonomy" id="1176537"/>
    <lineage>
        <taxon>Bacteria</taxon>
        <taxon>Pseudomonadati</taxon>
        <taxon>Bacteroidota</taxon>
        <taxon>Sphingobacteriia</taxon>
        <taxon>Sphingobacteriales</taxon>
        <taxon>Sphingobacteriaceae</taxon>
        <taxon>Olivibacter</taxon>
    </lineage>
</organism>
<reference evidence="5" key="1">
    <citation type="journal article" date="2019" name="Int. J. Syst. Evol. Microbiol.">
        <title>The Global Catalogue of Microorganisms (GCM) 10K type strain sequencing project: providing services to taxonomists for standard genome sequencing and annotation.</title>
        <authorList>
            <consortium name="The Broad Institute Genomics Platform"/>
            <consortium name="The Broad Institute Genome Sequencing Center for Infectious Disease"/>
            <person name="Wu L."/>
            <person name="Ma J."/>
        </authorList>
    </citation>
    <scope>NUCLEOTIDE SEQUENCE [LARGE SCALE GENOMIC DNA]</scope>
    <source>
        <strain evidence="5">JCM 18200</strain>
    </source>
</reference>
<protein>
    <recommendedName>
        <fullName evidence="6">CDP-alcohol phosphatidyltransferase family protein</fullName>
    </recommendedName>
</protein>
<dbReference type="PROSITE" id="PS00379">
    <property type="entry name" value="CDP_ALCOHOL_P_TRANSF"/>
    <property type="match status" value="1"/>
</dbReference>
<keyword evidence="3" id="KW-0812">Transmembrane</keyword>
<comment type="caution">
    <text evidence="4">The sequence shown here is derived from an EMBL/GenBank/DDBJ whole genome shotgun (WGS) entry which is preliminary data.</text>
</comment>
<keyword evidence="1 2" id="KW-0808">Transferase</keyword>
<evidence type="ECO:0008006" key="6">
    <source>
        <dbReference type="Google" id="ProtNLM"/>
    </source>
</evidence>
<name>A0ABP9BLF2_9SPHI</name>
<proteinExistence type="inferred from homology"/>
<evidence type="ECO:0000256" key="3">
    <source>
        <dbReference type="SAM" id="Phobius"/>
    </source>
</evidence>
<feature type="transmembrane region" description="Helical" evidence="3">
    <location>
        <begin position="127"/>
        <end position="148"/>
    </location>
</feature>
<comment type="similarity">
    <text evidence="2">Belongs to the CDP-alcohol phosphatidyltransferase class-I family.</text>
</comment>
<dbReference type="Gene3D" id="1.20.120.1760">
    <property type="match status" value="1"/>
</dbReference>
<evidence type="ECO:0000256" key="1">
    <source>
        <dbReference type="ARBA" id="ARBA00022679"/>
    </source>
</evidence>
<evidence type="ECO:0000313" key="5">
    <source>
        <dbReference type="Proteomes" id="UP001501411"/>
    </source>
</evidence>
<dbReference type="InterPro" id="IPR000462">
    <property type="entry name" value="CDP-OH_P_trans"/>
</dbReference>
<keyword evidence="3" id="KW-0472">Membrane</keyword>
<keyword evidence="5" id="KW-1185">Reference proteome</keyword>
<dbReference type="InterPro" id="IPR043130">
    <property type="entry name" value="CDP-OH_PTrfase_TM_dom"/>
</dbReference>
<evidence type="ECO:0000313" key="4">
    <source>
        <dbReference type="EMBL" id="GAA4795745.1"/>
    </source>
</evidence>
<keyword evidence="3" id="KW-1133">Transmembrane helix</keyword>
<sequence length="169" mass="19525">MLIFIGQEDVFKWLLALSFLTDAVDGYFARKFGVVSVMGSRIDSIADDLTVLVALVGLWMWKREFFVGQYLWIFIVGGLFLIQLLLAWIRYGKPTSFHTYLAKTAAVFQGVFLILCFFQPYPLPILFYSTLLITALDILEEIIMVILLPKWQSDIKSLYHLLTQKYHSI</sequence>
<feature type="transmembrane region" description="Helical" evidence="3">
    <location>
        <begin position="100"/>
        <end position="121"/>
    </location>
</feature>
<dbReference type="Pfam" id="PF01066">
    <property type="entry name" value="CDP-OH_P_transf"/>
    <property type="match status" value="1"/>
</dbReference>
<accession>A0ABP9BLF2</accession>
<dbReference type="InterPro" id="IPR048254">
    <property type="entry name" value="CDP_ALCOHOL_P_TRANSF_CS"/>
</dbReference>
<gene>
    <name evidence="4" type="ORF">GCM10023231_25200</name>
</gene>
<dbReference type="EMBL" id="BAABIQ010000037">
    <property type="protein sequence ID" value="GAA4795745.1"/>
    <property type="molecule type" value="Genomic_DNA"/>
</dbReference>
<evidence type="ECO:0000256" key="2">
    <source>
        <dbReference type="RuleBase" id="RU003750"/>
    </source>
</evidence>